<sequence length="62" mass="6768">MALAGSGMKIAVSDLPFGWCGSIDVSADHLFLRHGKVAEPYPFTTRLGFGKELPPPLRHRFA</sequence>
<evidence type="ECO:0000313" key="2">
    <source>
        <dbReference type="Proteomes" id="UP000251205"/>
    </source>
</evidence>
<organism evidence="1 2">
    <name type="scientific">Rhizobium tropici</name>
    <dbReference type="NCBI Taxonomy" id="398"/>
    <lineage>
        <taxon>Bacteria</taxon>
        <taxon>Pseudomonadati</taxon>
        <taxon>Pseudomonadota</taxon>
        <taxon>Alphaproteobacteria</taxon>
        <taxon>Hyphomicrobiales</taxon>
        <taxon>Rhizobiaceae</taxon>
        <taxon>Rhizobium/Agrobacterium group</taxon>
        <taxon>Rhizobium</taxon>
    </lineage>
</organism>
<dbReference type="RefSeq" id="WP_146758960.1">
    <property type="nucleotide sequence ID" value="NZ_QMKK01000020.1"/>
</dbReference>
<dbReference type="EMBL" id="QMKK01000020">
    <property type="protein sequence ID" value="RAX42988.1"/>
    <property type="molecule type" value="Genomic_DNA"/>
</dbReference>
<gene>
    <name evidence="1" type="ORF">DQ393_04245</name>
</gene>
<protein>
    <submittedName>
        <fullName evidence="1">Uncharacterized protein</fullName>
    </submittedName>
</protein>
<reference evidence="1 2" key="1">
    <citation type="submission" date="2018-06" db="EMBL/GenBank/DDBJ databases">
        <title>Whole Genome Sequence of an efficient microsymbiont, Rhizobium tropici.</title>
        <authorList>
            <person name="Srinivasan R."/>
            <person name="Singh H.V."/>
            <person name="Srivastava R."/>
            <person name="Kumari B."/>
            <person name="Radhakrishna A."/>
        </authorList>
    </citation>
    <scope>NUCLEOTIDE SEQUENCE [LARGE SCALE GENOMIC DNA]</scope>
    <source>
        <strain evidence="1 2">IGFRI Rhizo-19</strain>
    </source>
</reference>
<evidence type="ECO:0000313" key="1">
    <source>
        <dbReference type="EMBL" id="RAX42988.1"/>
    </source>
</evidence>
<comment type="caution">
    <text evidence="1">The sequence shown here is derived from an EMBL/GenBank/DDBJ whole genome shotgun (WGS) entry which is preliminary data.</text>
</comment>
<dbReference type="OrthoDB" id="8341765at2"/>
<dbReference type="Proteomes" id="UP000251205">
    <property type="component" value="Unassembled WGS sequence"/>
</dbReference>
<dbReference type="AlphaFoldDB" id="A0A329YIX2"/>
<accession>A0A329YIX2</accession>
<name>A0A329YIX2_RHITR</name>
<proteinExistence type="predicted"/>